<keyword evidence="2" id="KW-0820">tRNA-binding</keyword>
<dbReference type="NCBIfam" id="TIGR00256">
    <property type="entry name" value="D-aminoacyl-tRNA deacylase"/>
    <property type="match status" value="1"/>
</dbReference>
<reference evidence="4" key="1">
    <citation type="submission" date="2019-09" db="EMBL/GenBank/DDBJ databases">
        <title>Distinct polysaccharide growth profiles of human intestinal Prevotella copri isolates.</title>
        <authorList>
            <person name="Fehlner-Peach H."/>
            <person name="Magnabosco C."/>
            <person name="Raghavan V."/>
            <person name="Scher J.U."/>
            <person name="Tett A."/>
            <person name="Cox L.M."/>
            <person name="Gottsegen C."/>
            <person name="Watters A."/>
            <person name="Wiltshire- Gordon J.D."/>
            <person name="Segata N."/>
            <person name="Bonneau R."/>
            <person name="Littman D.R."/>
        </authorList>
    </citation>
    <scope>NUCLEOTIDE SEQUENCE [LARGE SCALE GENOMIC DNA]</scope>
    <source>
        <strain evidence="4">iAQ1179</strain>
    </source>
</reference>
<dbReference type="EC" id="3.1.1.-" evidence="2"/>
<dbReference type="SUPFAM" id="SSF69500">
    <property type="entry name" value="DTD-like"/>
    <property type="match status" value="1"/>
</dbReference>
<gene>
    <name evidence="2" type="primary">dtd</name>
    <name evidence="3" type="ORF">F7D95_13230</name>
</gene>
<evidence type="ECO:0000256" key="2">
    <source>
        <dbReference type="HAMAP-Rule" id="MF_00518"/>
    </source>
</evidence>
<protein>
    <recommendedName>
        <fullName evidence="2">D-aminoacyl-tRNA deacylase</fullName>
        <shortName evidence="2">DTD</shortName>
        <ecNumber evidence="2">3.1.1.96</ecNumber>
    </recommendedName>
    <alternativeName>
        <fullName evidence="2">Gly-tRNA(Ala) deacylase</fullName>
        <ecNumber evidence="2">3.1.1.-</ecNumber>
    </alternativeName>
</protein>
<dbReference type="FunFam" id="3.50.80.10:FF:000001">
    <property type="entry name" value="D-aminoacyl-tRNA deacylase"/>
    <property type="match status" value="1"/>
</dbReference>
<evidence type="ECO:0000313" key="4">
    <source>
        <dbReference type="Proteomes" id="UP000442105"/>
    </source>
</evidence>
<comment type="similarity">
    <text evidence="1 2">Belongs to the DTD family.</text>
</comment>
<comment type="catalytic activity">
    <reaction evidence="2">
        <text>a D-aminoacyl-tRNA + H2O = a tRNA + a D-alpha-amino acid + H(+)</text>
        <dbReference type="Rhea" id="RHEA:13953"/>
        <dbReference type="Rhea" id="RHEA-COMP:10123"/>
        <dbReference type="Rhea" id="RHEA-COMP:10124"/>
        <dbReference type="ChEBI" id="CHEBI:15377"/>
        <dbReference type="ChEBI" id="CHEBI:15378"/>
        <dbReference type="ChEBI" id="CHEBI:59871"/>
        <dbReference type="ChEBI" id="CHEBI:78442"/>
        <dbReference type="ChEBI" id="CHEBI:79333"/>
        <dbReference type="EC" id="3.1.1.96"/>
    </reaction>
</comment>
<dbReference type="GO" id="GO:0043908">
    <property type="term" value="F:Ser(Gly)-tRNA(Ala) hydrolase activity"/>
    <property type="evidence" value="ECO:0007669"/>
    <property type="project" value="UniProtKB-UniRule"/>
</dbReference>
<proteinExistence type="inferred from homology"/>
<accession>A0AA90UI79</accession>
<keyword evidence="2 3" id="KW-0378">Hydrolase</keyword>
<dbReference type="Proteomes" id="UP000442105">
    <property type="component" value="Unassembled WGS sequence"/>
</dbReference>
<comment type="function">
    <text evidence="2">An aminoacyl-tRNA editing enzyme that deacylates mischarged D-aminoacyl-tRNAs. Also deacylates mischarged glycyl-tRNA(Ala), protecting cells against glycine mischarging by AlaRS. Acts via tRNA-based rather than protein-based catalysis; rejects L-amino acids rather than detecting D-amino acids in the active site. By recycling D-aminoacyl-tRNA to D-amino acids and free tRNA molecules, this enzyme counteracts the toxicity associated with the formation of D-aminoacyl-tRNA entities in vivo and helps enforce protein L-homochirality.</text>
</comment>
<dbReference type="PANTHER" id="PTHR10472:SF5">
    <property type="entry name" value="D-AMINOACYL-TRNA DEACYLASE 1"/>
    <property type="match status" value="1"/>
</dbReference>
<name>A0AA90UI79_9BACT</name>
<dbReference type="GO" id="GO:0019478">
    <property type="term" value="P:D-amino acid catabolic process"/>
    <property type="evidence" value="ECO:0007669"/>
    <property type="project" value="UniProtKB-UniRule"/>
</dbReference>
<comment type="caution">
    <text evidence="3">The sequence shown here is derived from an EMBL/GenBank/DDBJ whole genome shotgun (WGS) entry which is preliminary data.</text>
</comment>
<dbReference type="AlphaFoldDB" id="A0AA90UI79"/>
<sequence length="150" mass="16794">MRIVIQRVGHASVTIEGEVKSAIKQGYLILLGVEESDTSEDVDWLVRKVTGLRVFDDENHVMNRSIMDVNGEILVISQFTLFASYKKGNRPSWLRAAKHEISVPLYEEFCKKLSDALGKPVGTGEFGADMKVELLNDGPVTIMMDTHNKE</sequence>
<comment type="subunit">
    <text evidence="2">Homodimer.</text>
</comment>
<dbReference type="InterPro" id="IPR003732">
    <property type="entry name" value="Daa-tRNA_deacyls_DTD"/>
</dbReference>
<dbReference type="InterPro" id="IPR023509">
    <property type="entry name" value="DTD-like_sf"/>
</dbReference>
<dbReference type="GO" id="GO:0051500">
    <property type="term" value="F:D-tyrosyl-tRNA(Tyr) deacylase activity"/>
    <property type="evidence" value="ECO:0007669"/>
    <property type="project" value="TreeGrafter"/>
</dbReference>
<dbReference type="GO" id="GO:0106026">
    <property type="term" value="F:Gly-tRNA(Ala) deacylase activity"/>
    <property type="evidence" value="ECO:0007669"/>
    <property type="project" value="UniProtKB-UniRule"/>
</dbReference>
<dbReference type="Pfam" id="PF02580">
    <property type="entry name" value="Tyr_Deacylase"/>
    <property type="match status" value="1"/>
</dbReference>
<dbReference type="Gene3D" id="3.50.80.10">
    <property type="entry name" value="D-tyrosyl-tRNA(Tyr) deacylase"/>
    <property type="match status" value="1"/>
</dbReference>
<dbReference type="HAMAP" id="MF_00518">
    <property type="entry name" value="Deacylase_Dtd"/>
    <property type="match status" value="1"/>
</dbReference>
<evidence type="ECO:0000313" key="3">
    <source>
        <dbReference type="EMBL" id="MQN13732.1"/>
    </source>
</evidence>
<comment type="subcellular location">
    <subcellularLocation>
        <location evidence="2">Cytoplasm</location>
    </subcellularLocation>
</comment>
<feature type="short sequence motif" description="Gly-cisPro motif, important for rejection of L-amino acids" evidence="2">
    <location>
        <begin position="138"/>
        <end position="139"/>
    </location>
</feature>
<keyword evidence="2" id="KW-0963">Cytoplasm</keyword>
<dbReference type="GO" id="GO:0000049">
    <property type="term" value="F:tRNA binding"/>
    <property type="evidence" value="ECO:0007669"/>
    <property type="project" value="UniProtKB-UniRule"/>
</dbReference>
<organism evidence="3 4">
    <name type="scientific">Segatella copri</name>
    <dbReference type="NCBI Taxonomy" id="165179"/>
    <lineage>
        <taxon>Bacteria</taxon>
        <taxon>Pseudomonadati</taxon>
        <taxon>Bacteroidota</taxon>
        <taxon>Bacteroidia</taxon>
        <taxon>Bacteroidales</taxon>
        <taxon>Prevotellaceae</taxon>
        <taxon>Segatella</taxon>
    </lineage>
</organism>
<comment type="domain">
    <text evidence="2">A Gly-cisPro motif from one monomer fits into the active site of the other monomer to allow specific chiral rejection of L-amino acids.</text>
</comment>
<evidence type="ECO:0000256" key="1">
    <source>
        <dbReference type="ARBA" id="ARBA00009673"/>
    </source>
</evidence>
<dbReference type="GO" id="GO:0005737">
    <property type="term" value="C:cytoplasm"/>
    <property type="evidence" value="ECO:0007669"/>
    <property type="project" value="UniProtKB-SubCell"/>
</dbReference>
<keyword evidence="2" id="KW-0694">RNA-binding</keyword>
<dbReference type="PANTHER" id="PTHR10472">
    <property type="entry name" value="D-TYROSYL-TRNA TYR DEACYLASE"/>
    <property type="match status" value="1"/>
</dbReference>
<comment type="catalytic activity">
    <reaction evidence="2">
        <text>glycyl-tRNA(Ala) + H2O = tRNA(Ala) + glycine + H(+)</text>
        <dbReference type="Rhea" id="RHEA:53744"/>
        <dbReference type="Rhea" id="RHEA-COMP:9657"/>
        <dbReference type="Rhea" id="RHEA-COMP:13640"/>
        <dbReference type="ChEBI" id="CHEBI:15377"/>
        <dbReference type="ChEBI" id="CHEBI:15378"/>
        <dbReference type="ChEBI" id="CHEBI:57305"/>
        <dbReference type="ChEBI" id="CHEBI:78442"/>
        <dbReference type="ChEBI" id="CHEBI:78522"/>
    </reaction>
</comment>
<dbReference type="RefSeq" id="WP_153129220.1">
    <property type="nucleotide sequence ID" value="NZ_VZCW01000334.1"/>
</dbReference>
<dbReference type="EMBL" id="VZCW01000334">
    <property type="protein sequence ID" value="MQN13732.1"/>
    <property type="molecule type" value="Genomic_DNA"/>
</dbReference>
<dbReference type="EC" id="3.1.1.96" evidence="2"/>